<dbReference type="STRING" id="888060.HMPREF9081_1673"/>
<dbReference type="eggNOG" id="ENOG5032ZFM">
    <property type="taxonomic scope" value="Bacteria"/>
</dbReference>
<accession>F5RN37</accession>
<keyword evidence="2" id="KW-1185">Reference proteome</keyword>
<dbReference type="EMBL" id="AFHQ01000037">
    <property type="protein sequence ID" value="EGK59360.1"/>
    <property type="molecule type" value="Genomic_DNA"/>
</dbReference>
<dbReference type="HOGENOM" id="CLU_187470_0_0_9"/>
<proteinExistence type="predicted"/>
<comment type="caution">
    <text evidence="1">The sequence shown here is derived from an EMBL/GenBank/DDBJ whole genome shotgun (WGS) entry which is preliminary data.</text>
</comment>
<sequence length="91" mass="10334">MTKTSLFVLLLMRGTNQFSKGGNLMFYVKENINDALEVTVEINDENVFCHCPRCGAEVPVDFNEFFGDAEFDLFGTAICCTECSRKMRCEK</sequence>
<evidence type="ECO:0000313" key="2">
    <source>
        <dbReference type="Proteomes" id="UP000004067"/>
    </source>
</evidence>
<reference evidence="1 2" key="1">
    <citation type="submission" date="2011-04" db="EMBL/GenBank/DDBJ databases">
        <authorList>
            <person name="Muzny D."/>
            <person name="Qin X."/>
            <person name="Deng J."/>
            <person name="Jiang H."/>
            <person name="Liu Y."/>
            <person name="Qu J."/>
            <person name="Song X.-Z."/>
            <person name="Zhang L."/>
            <person name="Thornton R."/>
            <person name="Coyle M."/>
            <person name="Francisco L."/>
            <person name="Jackson L."/>
            <person name="Javaid M."/>
            <person name="Korchina V."/>
            <person name="Kovar C."/>
            <person name="Mata R."/>
            <person name="Mathew T."/>
            <person name="Ngo R."/>
            <person name="Nguyen L."/>
            <person name="Nguyen N."/>
            <person name="Okwuonu G."/>
            <person name="Ongeri F."/>
            <person name="Pham C."/>
            <person name="Simmons D."/>
            <person name="Wilczek-Boney K."/>
            <person name="Hale W."/>
            <person name="Jakkamsetti A."/>
            <person name="Pham P."/>
            <person name="Ruth R."/>
            <person name="San Lucas F."/>
            <person name="Warren J."/>
            <person name="Zhang J."/>
            <person name="Zhao Z."/>
            <person name="Zhou C."/>
            <person name="Zhu D."/>
            <person name="Lee S."/>
            <person name="Bess C."/>
            <person name="Blankenburg K."/>
            <person name="Forbes L."/>
            <person name="Fu Q."/>
            <person name="Gubbala S."/>
            <person name="Hirani K."/>
            <person name="Jayaseelan J.C."/>
            <person name="Lara F."/>
            <person name="Munidasa M."/>
            <person name="Palculict T."/>
            <person name="Patil S."/>
            <person name="Pu L.-L."/>
            <person name="Saada N."/>
            <person name="Tang L."/>
            <person name="Weissenberger G."/>
            <person name="Zhu Y."/>
            <person name="Hemphill L."/>
            <person name="Shang Y."/>
            <person name="Youmans B."/>
            <person name="Ayvaz T."/>
            <person name="Ross M."/>
            <person name="Santibanez J."/>
            <person name="Aqrawi P."/>
            <person name="Gross S."/>
            <person name="Joshi V."/>
            <person name="Fowler G."/>
            <person name="Nazareth L."/>
            <person name="Reid J."/>
            <person name="Worley K."/>
            <person name="Petrosino J."/>
            <person name="Highlander S."/>
            <person name="Gibbs R."/>
        </authorList>
    </citation>
    <scope>NUCLEOTIDE SEQUENCE [LARGE SCALE GENOMIC DNA]</scope>
    <source>
        <strain evidence="1 2">DSM 2778</strain>
    </source>
</reference>
<name>F5RN37_9FIRM</name>
<organism evidence="1 2">
    <name type="scientific">Centipeda periodontii DSM 2778</name>
    <dbReference type="NCBI Taxonomy" id="888060"/>
    <lineage>
        <taxon>Bacteria</taxon>
        <taxon>Bacillati</taxon>
        <taxon>Bacillota</taxon>
        <taxon>Negativicutes</taxon>
        <taxon>Selenomonadales</taxon>
        <taxon>Selenomonadaceae</taxon>
        <taxon>Centipeda</taxon>
    </lineage>
</organism>
<protein>
    <submittedName>
        <fullName evidence="1">Uncharacterized protein</fullName>
    </submittedName>
</protein>
<evidence type="ECO:0000313" key="1">
    <source>
        <dbReference type="EMBL" id="EGK59360.1"/>
    </source>
</evidence>
<dbReference type="Proteomes" id="UP000004067">
    <property type="component" value="Unassembled WGS sequence"/>
</dbReference>
<gene>
    <name evidence="1" type="ORF">HMPREF9081_1673</name>
</gene>
<dbReference type="AlphaFoldDB" id="F5RN37"/>